<comment type="caution">
    <text evidence="10">The sequence shown here is derived from an EMBL/GenBank/DDBJ whole genome shotgun (WGS) entry which is preliminary data.</text>
</comment>
<dbReference type="SUPFAM" id="SSF52402">
    <property type="entry name" value="Adenine nucleotide alpha hydrolases-like"/>
    <property type="match status" value="1"/>
</dbReference>
<dbReference type="InterPro" id="IPR011063">
    <property type="entry name" value="TilS/TtcA_N"/>
</dbReference>
<evidence type="ECO:0000256" key="7">
    <source>
        <dbReference type="ARBA" id="ARBA00048539"/>
    </source>
</evidence>
<dbReference type="SMART" id="SM00977">
    <property type="entry name" value="TilS_C"/>
    <property type="match status" value="1"/>
</dbReference>
<evidence type="ECO:0000313" key="10">
    <source>
        <dbReference type="EMBL" id="GAE94212.1"/>
    </source>
</evidence>
<dbReference type="PANTHER" id="PTHR43033:SF1">
    <property type="entry name" value="TRNA(ILE)-LYSIDINE SYNTHASE-RELATED"/>
    <property type="match status" value="1"/>
</dbReference>
<evidence type="ECO:0000256" key="6">
    <source>
        <dbReference type="ARBA" id="ARBA00022840"/>
    </source>
</evidence>
<keyword evidence="6 8" id="KW-0067">ATP-binding</keyword>
<dbReference type="InterPro" id="IPR012795">
    <property type="entry name" value="tRNA_Ile_lys_synt_N"/>
</dbReference>
<dbReference type="CDD" id="cd01992">
    <property type="entry name" value="TilS_N"/>
    <property type="match status" value="1"/>
</dbReference>
<evidence type="ECO:0000259" key="9">
    <source>
        <dbReference type="SMART" id="SM00977"/>
    </source>
</evidence>
<dbReference type="NCBIfam" id="TIGR02432">
    <property type="entry name" value="lysidine_TilS_N"/>
    <property type="match status" value="1"/>
</dbReference>
<name>W4VLY1_9BACI</name>
<comment type="subcellular location">
    <subcellularLocation>
        <location evidence="1 8">Cytoplasm</location>
    </subcellularLocation>
</comment>
<evidence type="ECO:0000256" key="2">
    <source>
        <dbReference type="ARBA" id="ARBA00022490"/>
    </source>
</evidence>
<dbReference type="RefSeq" id="WP_052000583.1">
    <property type="nucleotide sequence ID" value="NZ_BAVS01000020.1"/>
</dbReference>
<dbReference type="Gene3D" id="3.30.465.60">
    <property type="match status" value="1"/>
</dbReference>
<dbReference type="NCBIfam" id="TIGR02433">
    <property type="entry name" value="lysidine_TilS_C"/>
    <property type="match status" value="1"/>
</dbReference>
<feature type="domain" description="Lysidine-tRNA(Ile) synthetase C-terminal" evidence="9">
    <location>
        <begin position="390"/>
        <end position="463"/>
    </location>
</feature>
<proteinExistence type="inferred from homology"/>
<evidence type="ECO:0000313" key="11">
    <source>
        <dbReference type="Proteomes" id="UP000019102"/>
    </source>
</evidence>
<dbReference type="Pfam" id="PF01171">
    <property type="entry name" value="ATP_bind_3"/>
    <property type="match status" value="1"/>
</dbReference>
<keyword evidence="5 8" id="KW-0547">Nucleotide-binding</keyword>
<comment type="function">
    <text evidence="8">Ligates lysine onto the cytidine present at position 34 of the AUA codon-specific tRNA(Ile) that contains the anticodon CAU, in an ATP-dependent manner. Cytidine is converted to lysidine, thus changing the amino acid specificity of the tRNA from methionine to isoleucine.</text>
</comment>
<dbReference type="InterPro" id="IPR012094">
    <property type="entry name" value="tRNA_Ile_lys_synt"/>
</dbReference>
<keyword evidence="11" id="KW-1185">Reference proteome</keyword>
<reference evidence="10 11" key="1">
    <citation type="journal article" date="2014" name="Genome Announc.">
        <title>Draft Genome Sequence of the Boron-Tolerant and Moderately Halotolerant Bacterium Gracilibacillus boraciitolerans JCM 21714T.</title>
        <authorList>
            <person name="Ahmed I."/>
            <person name="Oshima K."/>
            <person name="Suda W."/>
            <person name="Kitamura K."/>
            <person name="Iida T."/>
            <person name="Ohmori Y."/>
            <person name="Fujiwara T."/>
            <person name="Hattori M."/>
            <person name="Ohkuma M."/>
        </authorList>
    </citation>
    <scope>NUCLEOTIDE SEQUENCE [LARGE SCALE GENOMIC DNA]</scope>
    <source>
        <strain evidence="10 11">JCM 21714</strain>
    </source>
</reference>
<dbReference type="GO" id="GO:0005737">
    <property type="term" value="C:cytoplasm"/>
    <property type="evidence" value="ECO:0007669"/>
    <property type="project" value="UniProtKB-SubCell"/>
</dbReference>
<dbReference type="SUPFAM" id="SSF82829">
    <property type="entry name" value="MesJ substrate recognition domain-like"/>
    <property type="match status" value="1"/>
</dbReference>
<dbReference type="PANTHER" id="PTHR43033">
    <property type="entry name" value="TRNA(ILE)-LYSIDINE SYNTHASE-RELATED"/>
    <property type="match status" value="1"/>
</dbReference>
<protein>
    <recommendedName>
        <fullName evidence="8">tRNA(Ile)-lysidine synthase</fullName>
        <ecNumber evidence="8">6.3.4.19</ecNumber>
    </recommendedName>
    <alternativeName>
        <fullName evidence="8">tRNA(Ile)-2-lysyl-cytidine synthase</fullName>
    </alternativeName>
    <alternativeName>
        <fullName evidence="8">tRNA(Ile)-lysidine synthetase</fullName>
    </alternativeName>
</protein>
<comment type="similarity">
    <text evidence="8">Belongs to the tRNA(Ile)-lysidine synthase family.</text>
</comment>
<keyword evidence="2 8" id="KW-0963">Cytoplasm</keyword>
<evidence type="ECO:0000256" key="1">
    <source>
        <dbReference type="ARBA" id="ARBA00004496"/>
    </source>
</evidence>
<accession>W4VLY1</accession>
<feature type="binding site" evidence="8">
    <location>
        <begin position="32"/>
        <end position="37"/>
    </location>
    <ligand>
        <name>ATP</name>
        <dbReference type="ChEBI" id="CHEBI:30616"/>
    </ligand>
</feature>
<sequence length="470" mass="54090">MKKTILDDKVLPFIQKHQLLHNGATVLVGGVSGGADSLLLLRYLLSIQQSWQLKIMVVSIDHSLRGAESASDVKYVESVCQEWNVPFTSKKVDVNQRKAALKEGTQVAARSLRYQAFEETMNEVKADLLALAHHGDDQIETILMRIVRQSNPSLLKGIPVKRKMSNGYIIRPFLCLTKDEIYHFCQDYQIIPREDPSNQSTVYTRNYFRLKILPLLKEQDHHVHQHVQMLTERVAEDQVYLETKAYEMVKETVNFTGEVAFFDINGFVTYPITLQRRAFHLILNCLYHEFSQDITYQHEADFFSLLRQEKSNVSLDFPGSLKVTKNYDEVRFYFPVPVKEEWKNHQLLKIPSIITLTDGSKLTINYTLENTDEDHHTLHIPAECESLLPLSIRVRQPGDRMYVKGLKGGHKKVKDIFIDEKIPAYKRDSWPLVFGADGTLLWLVGLKKAEIKGKSAIGKYIILTSTDRKE</sequence>
<dbReference type="HAMAP" id="MF_01161">
    <property type="entry name" value="tRNA_Ile_lys_synt"/>
    <property type="match status" value="1"/>
</dbReference>
<dbReference type="GO" id="GO:0006400">
    <property type="term" value="P:tRNA modification"/>
    <property type="evidence" value="ECO:0007669"/>
    <property type="project" value="UniProtKB-UniRule"/>
</dbReference>
<organism evidence="10 11">
    <name type="scientific">Gracilibacillus boraciitolerans JCM 21714</name>
    <dbReference type="NCBI Taxonomy" id="1298598"/>
    <lineage>
        <taxon>Bacteria</taxon>
        <taxon>Bacillati</taxon>
        <taxon>Bacillota</taxon>
        <taxon>Bacilli</taxon>
        <taxon>Bacillales</taxon>
        <taxon>Bacillaceae</taxon>
        <taxon>Gracilibacillus</taxon>
    </lineage>
</organism>
<dbReference type="Proteomes" id="UP000019102">
    <property type="component" value="Unassembled WGS sequence"/>
</dbReference>
<dbReference type="SUPFAM" id="SSF56037">
    <property type="entry name" value="PheT/TilS domain"/>
    <property type="match status" value="1"/>
</dbReference>
<dbReference type="GO" id="GO:0005524">
    <property type="term" value="F:ATP binding"/>
    <property type="evidence" value="ECO:0007669"/>
    <property type="project" value="UniProtKB-UniRule"/>
</dbReference>
<dbReference type="Pfam" id="PF11734">
    <property type="entry name" value="TilS_C"/>
    <property type="match status" value="1"/>
</dbReference>
<comment type="domain">
    <text evidence="8">The N-terminal region contains the highly conserved SGGXDS motif, predicted to be a P-loop motif involved in ATP binding.</text>
</comment>
<comment type="catalytic activity">
    <reaction evidence="7 8">
        <text>cytidine(34) in tRNA(Ile2) + L-lysine + ATP = lysidine(34) in tRNA(Ile2) + AMP + diphosphate + H(+)</text>
        <dbReference type="Rhea" id="RHEA:43744"/>
        <dbReference type="Rhea" id="RHEA-COMP:10625"/>
        <dbReference type="Rhea" id="RHEA-COMP:10670"/>
        <dbReference type="ChEBI" id="CHEBI:15378"/>
        <dbReference type="ChEBI" id="CHEBI:30616"/>
        <dbReference type="ChEBI" id="CHEBI:32551"/>
        <dbReference type="ChEBI" id="CHEBI:33019"/>
        <dbReference type="ChEBI" id="CHEBI:82748"/>
        <dbReference type="ChEBI" id="CHEBI:83665"/>
        <dbReference type="ChEBI" id="CHEBI:456215"/>
        <dbReference type="EC" id="6.3.4.19"/>
    </reaction>
</comment>
<gene>
    <name evidence="8" type="primary">tilS</name>
    <name evidence="10" type="ORF">JCM21714_3350</name>
</gene>
<evidence type="ECO:0000256" key="5">
    <source>
        <dbReference type="ARBA" id="ARBA00022741"/>
    </source>
</evidence>
<dbReference type="InterPro" id="IPR014729">
    <property type="entry name" value="Rossmann-like_a/b/a_fold"/>
</dbReference>
<evidence type="ECO:0000256" key="4">
    <source>
        <dbReference type="ARBA" id="ARBA00022694"/>
    </source>
</evidence>
<evidence type="ECO:0000256" key="3">
    <source>
        <dbReference type="ARBA" id="ARBA00022598"/>
    </source>
</evidence>
<dbReference type="OrthoDB" id="9807403at2"/>
<dbReference type="STRING" id="1298598.JCM21714_3350"/>
<keyword evidence="3 8" id="KW-0436">Ligase</keyword>
<dbReference type="EMBL" id="BAVS01000020">
    <property type="protein sequence ID" value="GAE94212.1"/>
    <property type="molecule type" value="Genomic_DNA"/>
</dbReference>
<dbReference type="EC" id="6.3.4.19" evidence="8"/>
<dbReference type="AlphaFoldDB" id="W4VLY1"/>
<evidence type="ECO:0000256" key="8">
    <source>
        <dbReference type="HAMAP-Rule" id="MF_01161"/>
    </source>
</evidence>
<dbReference type="GO" id="GO:0032267">
    <property type="term" value="F:tRNA(Ile)-lysidine synthase activity"/>
    <property type="evidence" value="ECO:0007669"/>
    <property type="project" value="UniProtKB-EC"/>
</dbReference>
<dbReference type="eggNOG" id="COG0037">
    <property type="taxonomic scope" value="Bacteria"/>
</dbReference>
<dbReference type="InterPro" id="IPR012796">
    <property type="entry name" value="Lysidine-tRNA-synth_C"/>
</dbReference>
<dbReference type="Gene3D" id="3.40.50.620">
    <property type="entry name" value="HUPs"/>
    <property type="match status" value="1"/>
</dbReference>
<keyword evidence="4 8" id="KW-0819">tRNA processing</keyword>